<dbReference type="PANTHER" id="PTHR34107">
    <property type="entry name" value="SLL0198 PROTEIN-RELATED"/>
    <property type="match status" value="1"/>
</dbReference>
<accession>A0A212QTW0</accession>
<dbReference type="CDD" id="cd06260">
    <property type="entry name" value="DUF820-like"/>
    <property type="match status" value="1"/>
</dbReference>
<keyword evidence="2" id="KW-0378">Hydrolase</keyword>
<evidence type="ECO:0000313" key="3">
    <source>
        <dbReference type="Proteomes" id="UP000197025"/>
    </source>
</evidence>
<proteinExistence type="predicted"/>
<keyword evidence="2" id="KW-0540">Nuclease</keyword>
<evidence type="ECO:0000259" key="1">
    <source>
        <dbReference type="Pfam" id="PF05685"/>
    </source>
</evidence>
<dbReference type="InParanoid" id="A0A212QTW0"/>
<evidence type="ECO:0000313" key="2">
    <source>
        <dbReference type="EMBL" id="SNB62901.1"/>
    </source>
</evidence>
<name>A0A212QTW0_9CHLR</name>
<sequence length="185" mass="20426">MGVKVRLTAADLWRMGEGDVRRELVDGEVIEMSPVGGVHGELTLEIGRRLAEHVRRHSLGRVMVGDVGFVLRLPWDPERVRAPDVAFVAAERLPEGKLPAGFIEGAPDLAVEVLSPNDNPVDLQQKVRDYLEAGARRVWVVAPEARTVTMYRPDGTARFLREHEVLEGEDVLPGLAIPLTELFGP</sequence>
<dbReference type="OrthoDB" id="154427at2"/>
<dbReference type="InterPro" id="IPR008538">
    <property type="entry name" value="Uma2"/>
</dbReference>
<organism evidence="2 3">
    <name type="scientific">Thermoflexus hugenholtzii JAD2</name>
    <dbReference type="NCBI Taxonomy" id="877466"/>
    <lineage>
        <taxon>Bacteria</taxon>
        <taxon>Bacillati</taxon>
        <taxon>Chloroflexota</taxon>
        <taxon>Thermoflexia</taxon>
        <taxon>Thermoflexales</taxon>
        <taxon>Thermoflexaceae</taxon>
        <taxon>Thermoflexus</taxon>
    </lineage>
</organism>
<dbReference type="GO" id="GO:0004519">
    <property type="term" value="F:endonuclease activity"/>
    <property type="evidence" value="ECO:0007669"/>
    <property type="project" value="UniProtKB-KW"/>
</dbReference>
<protein>
    <submittedName>
        <fullName evidence="2">Endonuclease, Uma2 family (Restriction endonuclease fold)</fullName>
    </submittedName>
</protein>
<dbReference type="Pfam" id="PF05685">
    <property type="entry name" value="Uma2"/>
    <property type="match status" value="1"/>
</dbReference>
<dbReference type="RefSeq" id="WP_088570870.1">
    <property type="nucleotide sequence ID" value="NZ_FYEK01000022.1"/>
</dbReference>
<keyword evidence="2" id="KW-0255">Endonuclease</keyword>
<dbReference type="PANTHER" id="PTHR34107:SF1">
    <property type="entry name" value="SLL0198 PROTEIN"/>
    <property type="match status" value="1"/>
</dbReference>
<gene>
    <name evidence="2" type="ORF">SAMN02746019_00006100</name>
</gene>
<dbReference type="AlphaFoldDB" id="A0A212QTW0"/>
<dbReference type="SUPFAM" id="SSF52980">
    <property type="entry name" value="Restriction endonuclease-like"/>
    <property type="match status" value="1"/>
</dbReference>
<dbReference type="EMBL" id="FYEK01000022">
    <property type="protein sequence ID" value="SNB62901.1"/>
    <property type="molecule type" value="Genomic_DNA"/>
</dbReference>
<reference evidence="3" key="1">
    <citation type="submission" date="2017-06" db="EMBL/GenBank/DDBJ databases">
        <authorList>
            <person name="Varghese N."/>
            <person name="Submissions S."/>
        </authorList>
    </citation>
    <scope>NUCLEOTIDE SEQUENCE [LARGE SCALE GENOMIC DNA]</scope>
    <source>
        <strain evidence="3">JAD2</strain>
    </source>
</reference>
<dbReference type="InterPro" id="IPR012296">
    <property type="entry name" value="Nuclease_put_TT1808"/>
</dbReference>
<dbReference type="Proteomes" id="UP000197025">
    <property type="component" value="Unassembled WGS sequence"/>
</dbReference>
<keyword evidence="3" id="KW-1185">Reference proteome</keyword>
<dbReference type="InterPro" id="IPR011335">
    <property type="entry name" value="Restrct_endonuc-II-like"/>
</dbReference>
<dbReference type="Gene3D" id="3.90.1570.10">
    <property type="entry name" value="tt1808, chain A"/>
    <property type="match status" value="1"/>
</dbReference>
<feature type="domain" description="Putative restriction endonuclease" evidence="1">
    <location>
        <begin position="17"/>
        <end position="179"/>
    </location>
</feature>